<accession>A0ABQ8M1J8</accession>
<keyword evidence="1" id="KW-0255">Endonuclease</keyword>
<keyword evidence="1" id="KW-0540">Nuclease</keyword>
<evidence type="ECO:0000313" key="1">
    <source>
        <dbReference type="EMBL" id="KAI2656401.1"/>
    </source>
</evidence>
<proteinExistence type="predicted"/>
<sequence length="117" mass="13332">MEAFNNLSFSALSDSVKNALKQLWVCVCVFLPADRSFALSLSLCVCVCICYLPVHPGLRLNTDCEIDREKSHQKWGPPFCITNVSCSGFFHLTHIWPLLLLPSFWICAVTFKTHYYL</sequence>
<gene>
    <name evidence="1" type="ORF">H4Q32_013327</name>
</gene>
<keyword evidence="1" id="KW-0378">Hydrolase</keyword>
<protein>
    <submittedName>
        <fullName evidence="1">Endonuclease 4</fullName>
    </submittedName>
</protein>
<comment type="caution">
    <text evidence="1">The sequence shown here is derived from an EMBL/GenBank/DDBJ whole genome shotgun (WGS) entry which is preliminary data.</text>
</comment>
<organism evidence="1 2">
    <name type="scientific">Labeo rohita</name>
    <name type="common">Indian major carp</name>
    <name type="synonym">Cyprinus rohita</name>
    <dbReference type="NCBI Taxonomy" id="84645"/>
    <lineage>
        <taxon>Eukaryota</taxon>
        <taxon>Metazoa</taxon>
        <taxon>Chordata</taxon>
        <taxon>Craniata</taxon>
        <taxon>Vertebrata</taxon>
        <taxon>Euteleostomi</taxon>
        <taxon>Actinopterygii</taxon>
        <taxon>Neopterygii</taxon>
        <taxon>Teleostei</taxon>
        <taxon>Ostariophysi</taxon>
        <taxon>Cypriniformes</taxon>
        <taxon>Cyprinidae</taxon>
        <taxon>Labeoninae</taxon>
        <taxon>Labeonini</taxon>
        <taxon>Labeo</taxon>
    </lineage>
</organism>
<keyword evidence="2" id="KW-1185">Reference proteome</keyword>
<dbReference type="EMBL" id="JACTAM010000015">
    <property type="protein sequence ID" value="KAI2656401.1"/>
    <property type="molecule type" value="Genomic_DNA"/>
</dbReference>
<dbReference type="Proteomes" id="UP000830375">
    <property type="component" value="Unassembled WGS sequence"/>
</dbReference>
<name>A0ABQ8M1J8_LABRO</name>
<evidence type="ECO:0000313" key="2">
    <source>
        <dbReference type="Proteomes" id="UP000830375"/>
    </source>
</evidence>
<reference evidence="1 2" key="1">
    <citation type="submission" date="2022-01" db="EMBL/GenBank/DDBJ databases">
        <title>A high-quality chromosome-level genome assembly of rohu carp, Labeo rohita.</title>
        <authorList>
            <person name="Arick M.A. II"/>
            <person name="Hsu C.-Y."/>
            <person name="Magbanua Z."/>
            <person name="Pechanova O."/>
            <person name="Grover C."/>
            <person name="Miller E."/>
            <person name="Thrash A."/>
            <person name="Ezzel L."/>
            <person name="Alam S."/>
            <person name="Benzie J."/>
            <person name="Hamilton M."/>
            <person name="Karsi A."/>
            <person name="Lawrence M.L."/>
            <person name="Peterson D.G."/>
        </authorList>
    </citation>
    <scope>NUCLEOTIDE SEQUENCE [LARGE SCALE GENOMIC DNA]</scope>
    <source>
        <strain evidence="2">BAU-BD-2019</strain>
        <tissue evidence="1">Blood</tissue>
    </source>
</reference>
<dbReference type="GO" id="GO:0004519">
    <property type="term" value="F:endonuclease activity"/>
    <property type="evidence" value="ECO:0007669"/>
    <property type="project" value="UniProtKB-KW"/>
</dbReference>